<dbReference type="AlphaFoldDB" id="A0A9X2EQC7"/>
<dbReference type="PROSITE" id="PS51900">
    <property type="entry name" value="CB"/>
    <property type="match status" value="1"/>
</dbReference>
<dbReference type="SUPFAM" id="SSF56349">
    <property type="entry name" value="DNA breaking-rejoining enzymes"/>
    <property type="match status" value="1"/>
</dbReference>
<dbReference type="InterPro" id="IPR011010">
    <property type="entry name" value="DNA_brk_join_enz"/>
</dbReference>
<dbReference type="GO" id="GO:0003677">
    <property type="term" value="F:DNA binding"/>
    <property type="evidence" value="ECO:0007669"/>
    <property type="project" value="UniProtKB-UniRule"/>
</dbReference>
<comment type="caution">
    <text evidence="6">The sequence shown here is derived from an EMBL/GenBank/DDBJ whole genome shotgun (WGS) entry which is preliminary data.</text>
</comment>
<name>A0A9X2EQC7_9GAMM</name>
<dbReference type="EMBL" id="JALBWM010000146">
    <property type="protein sequence ID" value="MCO1336529.1"/>
    <property type="molecule type" value="Genomic_DNA"/>
</dbReference>
<dbReference type="Gene3D" id="1.10.443.10">
    <property type="entry name" value="Intergrase catalytic core"/>
    <property type="match status" value="1"/>
</dbReference>
<sequence>MTRGRKRTGEFGWLPPYCSVKRDNIVYRKYEHGKWFPPITVCTVEEARRSRTFFHERFAAILDNPIVYTLSWLLEQYHKSPQFYELALSTRKAYENYLKTICNFPLSNGRTMGEFPLDKMNQRHIRGYLDSYPGKVASNRHIQYLSAAFNWARQRLSPVKSNPCEGVTKNKENARDRYIQDWEYAVVYRAAESMRNPIYAPAMELSYLCRARRGEVFAYTELDIRRRGLFLKRGKGSKNELTALSERLQSAIAACRRVYPDAPDRGLLLHKRDGTAYAKNALDSAWQRVMKRAMTDGCTLPSDLAEEAREDGAVEDGDRFFLSEPFTFHDIKAKGITDHKNNEGGHRSKKMEAVYNRKARLVPATR</sequence>
<evidence type="ECO:0000256" key="3">
    <source>
        <dbReference type="ARBA" id="ARBA00023172"/>
    </source>
</evidence>
<evidence type="ECO:0000256" key="2">
    <source>
        <dbReference type="ARBA" id="ARBA00023125"/>
    </source>
</evidence>
<keyword evidence="3" id="KW-0233">DNA recombination</keyword>
<dbReference type="InterPro" id="IPR010998">
    <property type="entry name" value="Integrase_recombinase_N"/>
</dbReference>
<dbReference type="Gene3D" id="1.10.150.130">
    <property type="match status" value="1"/>
</dbReference>
<evidence type="ECO:0000313" key="6">
    <source>
        <dbReference type="EMBL" id="MCO1336529.1"/>
    </source>
</evidence>
<evidence type="ECO:0000313" key="7">
    <source>
        <dbReference type="Proteomes" id="UP001139028"/>
    </source>
</evidence>
<evidence type="ECO:0000256" key="1">
    <source>
        <dbReference type="ARBA" id="ARBA00022908"/>
    </source>
</evidence>
<evidence type="ECO:0000256" key="4">
    <source>
        <dbReference type="PROSITE-ProRule" id="PRU01248"/>
    </source>
</evidence>
<dbReference type="GO" id="GO:0015074">
    <property type="term" value="P:DNA integration"/>
    <property type="evidence" value="ECO:0007669"/>
    <property type="project" value="UniProtKB-KW"/>
</dbReference>
<organism evidence="6 7">
    <name type="scientific">Microbulbifer okhotskensis</name>
    <dbReference type="NCBI Taxonomy" id="2926617"/>
    <lineage>
        <taxon>Bacteria</taxon>
        <taxon>Pseudomonadati</taxon>
        <taxon>Pseudomonadota</taxon>
        <taxon>Gammaproteobacteria</taxon>
        <taxon>Cellvibrionales</taxon>
        <taxon>Microbulbiferaceae</taxon>
        <taxon>Microbulbifer</taxon>
    </lineage>
</organism>
<gene>
    <name evidence="6" type="ORF">MO867_19535</name>
</gene>
<dbReference type="GO" id="GO:0006310">
    <property type="term" value="P:DNA recombination"/>
    <property type="evidence" value="ECO:0007669"/>
    <property type="project" value="UniProtKB-KW"/>
</dbReference>
<reference evidence="6" key="1">
    <citation type="journal article" date="2022" name="Arch. Microbiol.">
        <title>Microbulbifer okhotskensis sp. nov., isolated from a deep bottom sediment of the Okhotsk Sea.</title>
        <authorList>
            <person name="Romanenko L."/>
            <person name="Kurilenko V."/>
            <person name="Otstavnykh N."/>
            <person name="Velansky P."/>
            <person name="Isaeva M."/>
            <person name="Mikhailov V."/>
        </authorList>
    </citation>
    <scope>NUCLEOTIDE SEQUENCE</scope>
    <source>
        <strain evidence="6">OS29</strain>
    </source>
</reference>
<keyword evidence="7" id="KW-1185">Reference proteome</keyword>
<feature type="domain" description="Core-binding (CB)" evidence="5">
    <location>
        <begin position="68"/>
        <end position="153"/>
    </location>
</feature>
<keyword evidence="1" id="KW-0229">DNA integration</keyword>
<dbReference type="RefSeq" id="WP_252472237.1">
    <property type="nucleotide sequence ID" value="NZ_JALBWM010000146.1"/>
</dbReference>
<dbReference type="InterPro" id="IPR044068">
    <property type="entry name" value="CB"/>
</dbReference>
<evidence type="ECO:0000259" key="5">
    <source>
        <dbReference type="PROSITE" id="PS51900"/>
    </source>
</evidence>
<dbReference type="Proteomes" id="UP001139028">
    <property type="component" value="Unassembled WGS sequence"/>
</dbReference>
<proteinExistence type="predicted"/>
<accession>A0A9X2EQC7</accession>
<dbReference type="InterPro" id="IPR013762">
    <property type="entry name" value="Integrase-like_cat_sf"/>
</dbReference>
<protein>
    <recommendedName>
        <fullName evidence="5">Core-binding (CB) domain-containing protein</fullName>
    </recommendedName>
</protein>
<keyword evidence="2 4" id="KW-0238">DNA-binding</keyword>